<comment type="caution">
    <text evidence="6">The sequence shown here is derived from an EMBL/GenBank/DDBJ whole genome shotgun (WGS) entry which is preliminary data.</text>
</comment>
<dbReference type="PROSITE" id="PS50294">
    <property type="entry name" value="WD_REPEATS_REGION"/>
    <property type="match status" value="1"/>
</dbReference>
<keyword evidence="1 5" id="KW-0853">WD repeat</keyword>
<proteinExistence type="predicted"/>
<dbReference type="InterPro" id="IPR036322">
    <property type="entry name" value="WD40_repeat_dom_sf"/>
</dbReference>
<keyword evidence="4" id="KW-0234">DNA repair</keyword>
<feature type="repeat" description="WD" evidence="5">
    <location>
        <begin position="185"/>
        <end position="220"/>
    </location>
</feature>
<evidence type="ECO:0000256" key="5">
    <source>
        <dbReference type="PROSITE-ProRule" id="PRU00221"/>
    </source>
</evidence>
<organism evidence="6 7">
    <name type="scientific">Batrachochytrium salamandrivorans</name>
    <dbReference type="NCBI Taxonomy" id="1357716"/>
    <lineage>
        <taxon>Eukaryota</taxon>
        <taxon>Fungi</taxon>
        <taxon>Fungi incertae sedis</taxon>
        <taxon>Chytridiomycota</taxon>
        <taxon>Chytridiomycota incertae sedis</taxon>
        <taxon>Chytridiomycetes</taxon>
        <taxon>Rhizophydiales</taxon>
        <taxon>Rhizophydiales incertae sedis</taxon>
        <taxon>Batrachochytrium</taxon>
    </lineage>
</organism>
<feature type="repeat" description="WD" evidence="5">
    <location>
        <begin position="242"/>
        <end position="283"/>
    </location>
</feature>
<dbReference type="SMART" id="SM00320">
    <property type="entry name" value="WD40"/>
    <property type="match status" value="5"/>
</dbReference>
<dbReference type="PROSITE" id="PS00678">
    <property type="entry name" value="WD_REPEATS_1"/>
    <property type="match status" value="1"/>
</dbReference>
<dbReference type="PANTHER" id="PTHR46202">
    <property type="entry name" value="DNA EXCISION REPAIR PROTEIN ERCC-8"/>
    <property type="match status" value="1"/>
</dbReference>
<dbReference type="EMBL" id="JAFCIX010000443">
    <property type="protein sequence ID" value="KAH6589643.1"/>
    <property type="molecule type" value="Genomic_DNA"/>
</dbReference>
<sequence length="399" mass="43906">MLLLRRRELVPNIPGSLSRLPLIWASRSYATIQASQHTTIGSHTARTGCSWIDIAQSDSRFLISARTDLSISIYDLDDFTPQFNGMRSVSRVAAISSGLVHSSKITGVCWFPRDTGLFTTSSLDRSIKVWDSASLEVAFIFRLEDSVITHALSPIASTHALIAAGTDASHIRLCDMKSGALTHSLTGHRGPAASLQWSPVHEFLLVSGGVDGTIRFWDIRKANSCVWKANHSKNDFGERKSTYNYNPQVNGLAFTSDGQSIASTSHDEHIYLWSIFSGDRRQINYGPHLRNRISAPLKMAITPLDSTLNPLLIYPSDNKHVLIYDLWSGALVKRLSVHLGRVSCVAIRSDTQQIVSSGVDDPIILWESQHGRGSDDPLSLENAGNADHLCDTWSDAESV</sequence>
<dbReference type="InterPro" id="IPR019775">
    <property type="entry name" value="WD40_repeat_CS"/>
</dbReference>
<evidence type="ECO:0008006" key="8">
    <source>
        <dbReference type="Google" id="ProtNLM"/>
    </source>
</evidence>
<accession>A0ABQ8F0H5</accession>
<feature type="repeat" description="WD" evidence="5">
    <location>
        <begin position="101"/>
        <end position="131"/>
    </location>
</feature>
<keyword evidence="3" id="KW-0227">DNA damage</keyword>
<reference evidence="6 7" key="1">
    <citation type="submission" date="2021-02" db="EMBL/GenBank/DDBJ databases">
        <title>Variation within the Batrachochytrium salamandrivorans European outbreak.</title>
        <authorList>
            <person name="Kelly M."/>
            <person name="Pasmans F."/>
            <person name="Shea T.P."/>
            <person name="Munoz J.F."/>
            <person name="Carranza S."/>
            <person name="Cuomo C.A."/>
            <person name="Martel A."/>
        </authorList>
    </citation>
    <scope>NUCLEOTIDE SEQUENCE [LARGE SCALE GENOMIC DNA]</scope>
    <source>
        <strain evidence="6 7">AMFP18/2</strain>
    </source>
</reference>
<evidence type="ECO:0000313" key="6">
    <source>
        <dbReference type="EMBL" id="KAH6589643.1"/>
    </source>
</evidence>
<dbReference type="InterPro" id="IPR020472">
    <property type="entry name" value="WD40_PAC1"/>
</dbReference>
<keyword evidence="2" id="KW-0677">Repeat</keyword>
<dbReference type="Gene3D" id="2.130.10.10">
    <property type="entry name" value="YVTN repeat-like/Quinoprotein amine dehydrogenase"/>
    <property type="match status" value="1"/>
</dbReference>
<name>A0ABQ8F0H5_9FUNG</name>
<dbReference type="Pfam" id="PF00400">
    <property type="entry name" value="WD40"/>
    <property type="match status" value="4"/>
</dbReference>
<dbReference type="SUPFAM" id="SSF50978">
    <property type="entry name" value="WD40 repeat-like"/>
    <property type="match status" value="1"/>
</dbReference>
<evidence type="ECO:0000256" key="4">
    <source>
        <dbReference type="ARBA" id="ARBA00023204"/>
    </source>
</evidence>
<dbReference type="Proteomes" id="UP001648503">
    <property type="component" value="Unassembled WGS sequence"/>
</dbReference>
<dbReference type="InterPro" id="IPR001680">
    <property type="entry name" value="WD40_rpt"/>
</dbReference>
<feature type="repeat" description="WD" evidence="5">
    <location>
        <begin position="335"/>
        <end position="367"/>
    </location>
</feature>
<dbReference type="InterPro" id="IPR015943">
    <property type="entry name" value="WD40/YVTN_repeat-like_dom_sf"/>
</dbReference>
<evidence type="ECO:0000313" key="7">
    <source>
        <dbReference type="Proteomes" id="UP001648503"/>
    </source>
</evidence>
<dbReference type="PROSITE" id="PS50082">
    <property type="entry name" value="WD_REPEATS_2"/>
    <property type="match status" value="4"/>
</dbReference>
<gene>
    <name evidence="6" type="ORF">BASA50_009900</name>
</gene>
<dbReference type="PRINTS" id="PR00320">
    <property type="entry name" value="GPROTEINBRPT"/>
</dbReference>
<evidence type="ECO:0000256" key="3">
    <source>
        <dbReference type="ARBA" id="ARBA00022763"/>
    </source>
</evidence>
<dbReference type="InterPro" id="IPR042238">
    <property type="entry name" value="Rad28/ERCC8/Ckn1/ATCSA-1"/>
</dbReference>
<evidence type="ECO:0000256" key="1">
    <source>
        <dbReference type="ARBA" id="ARBA00022574"/>
    </source>
</evidence>
<dbReference type="PANTHER" id="PTHR46202:SF1">
    <property type="entry name" value="DNA EXCISION REPAIR PROTEIN ERCC-8"/>
    <property type="match status" value="1"/>
</dbReference>
<protein>
    <recommendedName>
        <fullName evidence="8">Anaphase-promoting complex subunit 4 WD40 domain-containing protein</fullName>
    </recommendedName>
</protein>
<evidence type="ECO:0000256" key="2">
    <source>
        <dbReference type="ARBA" id="ARBA00022737"/>
    </source>
</evidence>
<keyword evidence="7" id="KW-1185">Reference proteome</keyword>